<gene>
    <name evidence="3" type="ORF">PSHT_13948</name>
</gene>
<keyword evidence="4" id="KW-1185">Reference proteome</keyword>
<proteinExistence type="inferred from homology"/>
<evidence type="ECO:0000256" key="1">
    <source>
        <dbReference type="ARBA" id="ARBA00009986"/>
    </source>
</evidence>
<dbReference type="GO" id="GO:0006574">
    <property type="term" value="P:L-valine catabolic process"/>
    <property type="evidence" value="ECO:0007669"/>
    <property type="project" value="TreeGrafter"/>
</dbReference>
<comment type="similarity">
    <text evidence="1">Belongs to the aldehyde dehydrogenase family.</text>
</comment>
<dbReference type="OrthoDB" id="4815524at2759"/>
<dbReference type="GO" id="GO:0000981">
    <property type="term" value="F:DNA-binding transcription factor activity, RNA polymerase II-specific"/>
    <property type="evidence" value="ECO:0007669"/>
    <property type="project" value="InterPro"/>
</dbReference>
<evidence type="ECO:0000256" key="2">
    <source>
        <dbReference type="SAM" id="MobiDB-lite"/>
    </source>
</evidence>
<reference evidence="3 4" key="1">
    <citation type="submission" date="2017-12" db="EMBL/GenBank/DDBJ databases">
        <title>Gene loss provides genomic basis for host adaptation in cereal stripe rust fungi.</title>
        <authorList>
            <person name="Xia C."/>
        </authorList>
    </citation>
    <scope>NUCLEOTIDE SEQUENCE [LARGE SCALE GENOMIC DNA]</scope>
    <source>
        <strain evidence="3 4">93TX-2</strain>
    </source>
</reference>
<feature type="region of interest" description="Disordered" evidence="2">
    <location>
        <begin position="319"/>
        <end position="523"/>
    </location>
</feature>
<protein>
    <recommendedName>
        <fullName evidence="5">FAR1 domain-containing protein</fullName>
    </recommendedName>
</protein>
<dbReference type="PANTHER" id="PTHR43866:SF3">
    <property type="entry name" value="METHYLMALONATE-SEMIALDEHYDE DEHYDROGENASE [ACYLATING], MITOCHONDRIAL"/>
    <property type="match status" value="1"/>
</dbReference>
<reference evidence="4" key="3">
    <citation type="journal article" date="2018" name="Mol. Plant Microbe Interact.">
        <title>Genome sequence resources for the wheat stripe rust pathogen (Puccinia striiformis f. sp. tritici) and the barley stripe rust pathogen (Puccinia striiformis f. sp. hordei).</title>
        <authorList>
            <person name="Xia C."/>
            <person name="Wang M."/>
            <person name="Yin C."/>
            <person name="Cornejo O.E."/>
            <person name="Hulbert S.H."/>
            <person name="Chen X."/>
        </authorList>
    </citation>
    <scope>NUCLEOTIDE SEQUENCE [LARGE SCALE GENOMIC DNA]</scope>
    <source>
        <strain evidence="4">93TX-2</strain>
    </source>
</reference>
<evidence type="ECO:0000313" key="4">
    <source>
        <dbReference type="Proteomes" id="UP000238274"/>
    </source>
</evidence>
<dbReference type="VEuPathDB" id="FungiDB:PSHT_13948"/>
<dbReference type="InterPro" id="IPR010061">
    <property type="entry name" value="MeMal-semiAld_DH"/>
</dbReference>
<evidence type="ECO:0008006" key="5">
    <source>
        <dbReference type="Google" id="ProtNLM"/>
    </source>
</evidence>
<sequence length="541" mass="60523">IAIHHTMDFSSVPTTARNHNPQLEISITQVPPQVDISTPGKVATEVALQVEPAKENADEVQLLDKQHPLIPAPPEQSFGSRDECFESIQTWARINRFAISTARSYTVNDEVRVIYRCDKSGVYRPHRKKKKDSTEASAEENGTASNEPATGARKPAKARKTNCPFKMVLTHNPTTKMWDLVVDEAAHNHAPSDHPSAHYMHRRFTIEQKSTINKWTNAGVMPLKVKNGMMQDTSTPLYANLRAFHNLNYNERQKDRRGEFPLATLIDSLKANAEANSKEDYEQQFLQEVFERFQKLPTHKKPGYLANFTRLLDQTHSLTQIEDPLEQTHKGRSRGPTKKKTTQSARSTKRDPSAFEHQIPKNKVGRPRKLIDTTVGEPDTSVGDPPKGRGRPRKETGPSVGTKRKQVTGTVKGNKKNKRSASKSESGSASETDGMNASDLPEVPLDIVTRSGRVINRPSKSGATTVKPMVEKEKNESDSDIDSDEYLPDAPQAVPNDCDKEKPNLPVDGDNDRSLSDSDDEEQGNFLNKLLYPLFYLIFLS</sequence>
<dbReference type="InterPro" id="IPR014842">
    <property type="entry name" value="AFT"/>
</dbReference>
<dbReference type="GO" id="GO:0045944">
    <property type="term" value="P:positive regulation of transcription by RNA polymerase II"/>
    <property type="evidence" value="ECO:0007669"/>
    <property type="project" value="InterPro"/>
</dbReference>
<feature type="compositionally biased region" description="Basic residues" evidence="2">
    <location>
        <begin position="330"/>
        <end position="341"/>
    </location>
</feature>
<feature type="non-terminal residue" evidence="3">
    <location>
        <position position="1"/>
    </location>
</feature>
<evidence type="ECO:0000313" key="3">
    <source>
        <dbReference type="EMBL" id="POV98650.1"/>
    </source>
</evidence>
<feature type="region of interest" description="Disordered" evidence="2">
    <location>
        <begin position="124"/>
        <end position="159"/>
    </location>
</feature>
<accession>A0A2S4UN05</accession>
<dbReference type="Pfam" id="PF08731">
    <property type="entry name" value="AFT"/>
    <property type="match status" value="1"/>
</dbReference>
<dbReference type="PANTHER" id="PTHR43866">
    <property type="entry name" value="MALONATE-SEMIALDEHYDE DEHYDROGENASE"/>
    <property type="match status" value="1"/>
</dbReference>
<reference evidence="4" key="2">
    <citation type="journal article" date="2018" name="BMC Genomics">
        <title>Genomic insights into host adaptation between the wheat stripe rust pathogen (Puccinia striiformis f. sp. tritici) and the barley stripe rust pathogen (Puccinia striiformis f. sp. hordei).</title>
        <authorList>
            <person name="Xia C."/>
            <person name="Wang M."/>
            <person name="Yin C."/>
            <person name="Cornejo O.E."/>
            <person name="Hulbert S.H."/>
            <person name="Chen X."/>
        </authorList>
    </citation>
    <scope>NUCLEOTIDE SEQUENCE [LARGE SCALE GENOMIC DNA]</scope>
    <source>
        <strain evidence="4">93TX-2</strain>
    </source>
</reference>
<dbReference type="GO" id="GO:0004491">
    <property type="term" value="F:methylmalonate-semialdehyde dehydrogenase (acylating, NAD) activity"/>
    <property type="evidence" value="ECO:0007669"/>
    <property type="project" value="InterPro"/>
</dbReference>
<dbReference type="VEuPathDB" id="FungiDB:PSTT_11330"/>
<dbReference type="GO" id="GO:0010106">
    <property type="term" value="P:cellular response to iron ion starvation"/>
    <property type="evidence" value="ECO:0007669"/>
    <property type="project" value="InterPro"/>
</dbReference>
<feature type="compositionally biased region" description="Acidic residues" evidence="2">
    <location>
        <begin position="478"/>
        <end position="487"/>
    </location>
</feature>
<organism evidence="3 4">
    <name type="scientific">Puccinia striiformis</name>
    <dbReference type="NCBI Taxonomy" id="27350"/>
    <lineage>
        <taxon>Eukaryota</taxon>
        <taxon>Fungi</taxon>
        <taxon>Dikarya</taxon>
        <taxon>Basidiomycota</taxon>
        <taxon>Pucciniomycotina</taxon>
        <taxon>Pucciniomycetes</taxon>
        <taxon>Pucciniales</taxon>
        <taxon>Pucciniaceae</taxon>
        <taxon>Puccinia</taxon>
    </lineage>
</organism>
<comment type="caution">
    <text evidence="3">The sequence shown here is derived from an EMBL/GenBank/DDBJ whole genome shotgun (WGS) entry which is preliminary data.</text>
</comment>
<dbReference type="EMBL" id="PKSM01000293">
    <property type="protein sequence ID" value="POV98650.1"/>
    <property type="molecule type" value="Genomic_DNA"/>
</dbReference>
<dbReference type="Proteomes" id="UP000238274">
    <property type="component" value="Unassembled WGS sequence"/>
</dbReference>
<dbReference type="AlphaFoldDB" id="A0A2S4UN05"/>
<dbReference type="GO" id="GO:0006210">
    <property type="term" value="P:thymine catabolic process"/>
    <property type="evidence" value="ECO:0007669"/>
    <property type="project" value="TreeGrafter"/>
</dbReference>
<name>A0A2S4UN05_9BASI</name>